<dbReference type="EMBL" id="JAMZIH010006851">
    <property type="protein sequence ID" value="KAJ1673517.1"/>
    <property type="molecule type" value="Genomic_DNA"/>
</dbReference>
<dbReference type="Proteomes" id="UP001145114">
    <property type="component" value="Unassembled WGS sequence"/>
</dbReference>
<evidence type="ECO:0000313" key="2">
    <source>
        <dbReference type="Proteomes" id="UP001145114"/>
    </source>
</evidence>
<reference evidence="1" key="1">
    <citation type="submission" date="2022-06" db="EMBL/GenBank/DDBJ databases">
        <title>Phylogenomic reconstructions and comparative analyses of Kickxellomycotina fungi.</title>
        <authorList>
            <person name="Reynolds N.K."/>
            <person name="Stajich J.E."/>
            <person name="Barry K."/>
            <person name="Grigoriev I.V."/>
            <person name="Crous P."/>
            <person name="Smith M.E."/>
        </authorList>
    </citation>
    <scope>NUCLEOTIDE SEQUENCE</scope>
    <source>
        <strain evidence="1">RSA 2271</strain>
    </source>
</reference>
<organism evidence="1 2">
    <name type="scientific">Spiromyces aspiralis</name>
    <dbReference type="NCBI Taxonomy" id="68401"/>
    <lineage>
        <taxon>Eukaryota</taxon>
        <taxon>Fungi</taxon>
        <taxon>Fungi incertae sedis</taxon>
        <taxon>Zoopagomycota</taxon>
        <taxon>Kickxellomycotina</taxon>
        <taxon>Kickxellomycetes</taxon>
        <taxon>Kickxellales</taxon>
        <taxon>Kickxellaceae</taxon>
        <taxon>Spiromyces</taxon>
    </lineage>
</organism>
<name>A0ACC1HBI8_9FUNG</name>
<comment type="caution">
    <text evidence="1">The sequence shown here is derived from an EMBL/GenBank/DDBJ whole genome shotgun (WGS) entry which is preliminary data.</text>
</comment>
<proteinExistence type="predicted"/>
<protein>
    <submittedName>
        <fullName evidence="1">Uncharacterized protein</fullName>
    </submittedName>
</protein>
<evidence type="ECO:0000313" key="1">
    <source>
        <dbReference type="EMBL" id="KAJ1673517.1"/>
    </source>
</evidence>
<keyword evidence="2" id="KW-1185">Reference proteome</keyword>
<accession>A0ACC1HBI8</accession>
<gene>
    <name evidence="1" type="ORF">EV182_005076</name>
</gene>
<sequence length="348" mass="39036">MVNNRIDPTIACTRIKSNNLPTKQGISLLEVKHQTLLEYITDLTFISLLKLNGRSIDSHPVVKRLIENRVVLEKIKPLEQRLKYQIDKLLRAATLENDDGDTKEQGSGGTQITRQGMVDADVDPSAFKPNPSLMVTKEQDGSGAEQESGDEEDEGKGAGGEDGVYKAPKMVPVPYEEDASLKARREKAEQRIAEKAARSRLVQDLMSEYDNRPEVITASGNTGGVGTLDGRAEREVSERRTFEEDNFTRLSLNRKQKRKLKQGFKRLDDDFSSLNDFVGLSGLSKLDKESTATRRDLLKRARTHKANAVGAGDSKGDDGDMNYDQQKVKRMRQGKFQNLKRWKSKPKE</sequence>